<sequence length="778" mass="84698">MAESVADQVSEPAAVSSASSVPVSGQSQPESLTSSEQRAKSFIKQLRGAEQAGLILVEKTWKRAKQKLKAAQIEANKEVEEFRKKKQTELEQKMTAKEEDRKREDKDIGARVEEELQQIARRVQITKKHVIDLLEVLVTNLHPKLHHNLTSRKILSNSQTKSFVPADPHLCDEVSIKWNYNSENPEKNDQVSKMDDDNLLSQILSQLHSLFPKMEDILEGCLGKFRGVTAPFDQQAADRFFEEFKKKGAASESTAGGDLMGYDESGRGQGEHKENEPEPNALNGQAGVQQTQGQEQEQPMLSTALNSQAAVLEYASGLAMFGASRQQTRRSQLRRSQIHEGGNNSANAPKTANSTVPASFGPMTRSRSKEIQQQKEQMLATSRARISASGMTRGNGITEGGSRSLITSTPARHNQTAPQQTNQSNGSLTGVNSMFRRMRISGSGSATGSSASVRNPAIVKRPSIDRPSPANGSSNQQQRNGNDKSTAALDNVDIPTKSQFFRDAHNRDQSLGRKGEDSRERTPAASSAARRAIPPAPSVRAPIQQNRQVPAPTASARTTRLRSSSLPRDNATNVSAATTTRPVPPARSIRGIPPARSVNSNQAVSHPSTRAPVRIQTAQSNQTASSANAEIRPRSNSVTRPAAVATQQHNNRQVNPQRGSLPHSIRRVPTTTRPSQNQPGTPAANKAGNQQNGGQAQGGDGRALQKRENVFERLYKSATPKRTAEERQPRPAVRAPLPLRRPPSLERLQAHATATDDRSEPAPMHDIPTATLEPTNTN</sequence>
<feature type="compositionally biased region" description="Basic and acidic residues" evidence="6">
    <location>
        <begin position="500"/>
        <end position="522"/>
    </location>
</feature>
<reference evidence="7 8" key="1">
    <citation type="journal article" date="2017" name="Curr. Biol.">
        <title>Genome architecture and evolution of a unichromosomal asexual nematode.</title>
        <authorList>
            <person name="Fradin H."/>
            <person name="Zegar C."/>
            <person name="Gutwein M."/>
            <person name="Lucas J."/>
            <person name="Kovtun M."/>
            <person name="Corcoran D."/>
            <person name="Baugh L.R."/>
            <person name="Kiontke K."/>
            <person name="Gunsalus K."/>
            <person name="Fitch D.H."/>
            <person name="Piano F."/>
        </authorList>
    </citation>
    <scope>NUCLEOTIDE SEQUENCE [LARGE SCALE GENOMIC DNA]</scope>
    <source>
        <strain evidence="7">PF1309</strain>
    </source>
</reference>
<feature type="compositionally biased region" description="Low complexity" evidence="6">
    <location>
        <begin position="550"/>
        <end position="568"/>
    </location>
</feature>
<feature type="compositionally biased region" description="Low complexity" evidence="6">
    <location>
        <begin position="683"/>
        <end position="694"/>
    </location>
</feature>
<evidence type="ECO:0000256" key="6">
    <source>
        <dbReference type="SAM" id="MobiDB-lite"/>
    </source>
</evidence>
<dbReference type="InterPro" id="IPR005124">
    <property type="entry name" value="V-ATPase_G"/>
</dbReference>
<keyword evidence="5" id="KW-0175">Coiled coil</keyword>
<evidence type="ECO:0000256" key="1">
    <source>
        <dbReference type="ARBA" id="ARBA00010066"/>
    </source>
</evidence>
<feature type="region of interest" description="Disordered" evidence="6">
    <location>
        <begin position="441"/>
        <end position="778"/>
    </location>
</feature>
<gene>
    <name evidence="7" type="ORF">WR25_04461</name>
</gene>
<name>A0A2A2LYY2_9BILA</name>
<feature type="compositionally biased region" description="Polar residues" evidence="6">
    <location>
        <begin position="634"/>
        <end position="658"/>
    </location>
</feature>
<feature type="compositionally biased region" description="Basic and acidic residues" evidence="6">
    <location>
        <begin position="264"/>
        <end position="276"/>
    </location>
</feature>
<organism evidence="7 8">
    <name type="scientific">Diploscapter pachys</name>
    <dbReference type="NCBI Taxonomy" id="2018661"/>
    <lineage>
        <taxon>Eukaryota</taxon>
        <taxon>Metazoa</taxon>
        <taxon>Ecdysozoa</taxon>
        <taxon>Nematoda</taxon>
        <taxon>Chromadorea</taxon>
        <taxon>Rhabditida</taxon>
        <taxon>Rhabditina</taxon>
        <taxon>Rhabditomorpha</taxon>
        <taxon>Rhabditoidea</taxon>
        <taxon>Rhabditidae</taxon>
        <taxon>Diploscapter</taxon>
    </lineage>
</organism>
<feature type="compositionally biased region" description="Polar residues" evidence="6">
    <location>
        <begin position="669"/>
        <end position="680"/>
    </location>
</feature>
<feature type="compositionally biased region" description="Polar residues" evidence="6">
    <location>
        <begin position="597"/>
        <end position="608"/>
    </location>
</feature>
<accession>A0A2A2LYY2</accession>
<dbReference type="Pfam" id="PF03179">
    <property type="entry name" value="V-ATPase_G"/>
    <property type="match status" value="1"/>
</dbReference>
<feature type="region of interest" description="Disordered" evidence="6">
    <location>
        <begin position="247"/>
        <end position="301"/>
    </location>
</feature>
<feature type="compositionally biased region" description="Low complexity" evidence="6">
    <location>
        <begin position="284"/>
        <end position="298"/>
    </location>
</feature>
<feature type="compositionally biased region" description="Polar residues" evidence="6">
    <location>
        <begin position="342"/>
        <end position="357"/>
    </location>
</feature>
<feature type="coiled-coil region" evidence="5">
    <location>
        <begin position="61"/>
        <end position="107"/>
    </location>
</feature>
<feature type="compositionally biased region" description="Polar residues" evidence="6">
    <location>
        <begin position="570"/>
        <end position="581"/>
    </location>
</feature>
<comment type="similarity">
    <text evidence="1">Belongs to the V-ATPase G subunit family.</text>
</comment>
<evidence type="ECO:0000256" key="3">
    <source>
        <dbReference type="ARBA" id="ARBA00022781"/>
    </source>
</evidence>
<protein>
    <recommendedName>
        <fullName evidence="9">V-type proton ATPase subunit G</fullName>
    </recommendedName>
</protein>
<comment type="caution">
    <text evidence="7">The sequence shown here is derived from an EMBL/GenBank/DDBJ whole genome shotgun (WGS) entry which is preliminary data.</text>
</comment>
<dbReference type="Gene3D" id="1.20.5.2950">
    <property type="match status" value="1"/>
</dbReference>
<keyword evidence="8" id="KW-1185">Reference proteome</keyword>
<feature type="region of interest" description="Disordered" evidence="6">
    <location>
        <begin position="325"/>
        <end position="429"/>
    </location>
</feature>
<feature type="compositionally biased region" description="Low complexity" evidence="6">
    <location>
        <begin position="471"/>
        <end position="480"/>
    </location>
</feature>
<dbReference type="AlphaFoldDB" id="A0A2A2LYY2"/>
<feature type="compositionally biased region" description="Low complexity" evidence="6">
    <location>
        <begin position="8"/>
        <end position="31"/>
    </location>
</feature>
<dbReference type="GO" id="GO:0016471">
    <property type="term" value="C:vacuolar proton-transporting V-type ATPase complex"/>
    <property type="evidence" value="ECO:0007669"/>
    <property type="project" value="InterPro"/>
</dbReference>
<dbReference type="STRING" id="2018661.A0A2A2LYY2"/>
<evidence type="ECO:0008006" key="9">
    <source>
        <dbReference type="Google" id="ProtNLM"/>
    </source>
</evidence>
<feature type="compositionally biased region" description="Basic and acidic residues" evidence="6">
    <location>
        <begin position="703"/>
        <end position="715"/>
    </location>
</feature>
<dbReference type="Proteomes" id="UP000218231">
    <property type="component" value="Unassembled WGS sequence"/>
</dbReference>
<dbReference type="GO" id="GO:0046961">
    <property type="term" value="F:proton-transporting ATPase activity, rotational mechanism"/>
    <property type="evidence" value="ECO:0007669"/>
    <property type="project" value="InterPro"/>
</dbReference>
<feature type="compositionally biased region" description="Polar residues" evidence="6">
    <location>
        <begin position="404"/>
        <end position="429"/>
    </location>
</feature>
<keyword evidence="2" id="KW-0813">Transport</keyword>
<feature type="compositionally biased region" description="Low complexity" evidence="6">
    <location>
        <begin position="523"/>
        <end position="542"/>
    </location>
</feature>
<proteinExistence type="inferred from homology"/>
<feature type="compositionally biased region" description="Low complexity" evidence="6">
    <location>
        <begin position="616"/>
        <end position="629"/>
    </location>
</feature>
<evidence type="ECO:0000256" key="5">
    <source>
        <dbReference type="SAM" id="Coils"/>
    </source>
</evidence>
<feature type="compositionally biased region" description="Low complexity" evidence="6">
    <location>
        <begin position="441"/>
        <end position="452"/>
    </location>
</feature>
<evidence type="ECO:0000313" key="8">
    <source>
        <dbReference type="Proteomes" id="UP000218231"/>
    </source>
</evidence>
<dbReference type="EMBL" id="LIAE01006320">
    <property type="protein sequence ID" value="PAV91400.1"/>
    <property type="molecule type" value="Genomic_DNA"/>
</dbReference>
<keyword evidence="3" id="KW-0375">Hydrogen ion transport</keyword>
<evidence type="ECO:0000313" key="7">
    <source>
        <dbReference type="EMBL" id="PAV91400.1"/>
    </source>
</evidence>
<evidence type="ECO:0000256" key="4">
    <source>
        <dbReference type="ARBA" id="ARBA00023065"/>
    </source>
</evidence>
<feature type="region of interest" description="Disordered" evidence="6">
    <location>
        <begin position="1"/>
        <end position="39"/>
    </location>
</feature>
<dbReference type="OrthoDB" id="250802at2759"/>
<keyword evidence="4" id="KW-0406">Ion transport</keyword>
<evidence type="ECO:0000256" key="2">
    <source>
        <dbReference type="ARBA" id="ARBA00022448"/>
    </source>
</evidence>